<dbReference type="AlphaFoldDB" id="A0A5D0R2N6"/>
<reference evidence="6 7" key="1">
    <citation type="submission" date="2019-08" db="EMBL/GenBank/DDBJ databases">
        <title>Genomes of Antarctic Bizionia species.</title>
        <authorList>
            <person name="Bowman J.P."/>
        </authorList>
    </citation>
    <scope>NUCLEOTIDE SEQUENCE [LARGE SCALE GENOMIC DNA]</scope>
    <source>
        <strain evidence="6 7">ADA-4</strain>
    </source>
</reference>
<comment type="caution">
    <text evidence="6">The sequence shown here is derived from an EMBL/GenBank/DDBJ whole genome shotgun (WGS) entry which is preliminary data.</text>
</comment>
<evidence type="ECO:0000313" key="7">
    <source>
        <dbReference type="Proteomes" id="UP000323720"/>
    </source>
</evidence>
<name>A0A5D0R2N6_9FLAO</name>
<evidence type="ECO:0000256" key="2">
    <source>
        <dbReference type="ARBA" id="ARBA00022723"/>
    </source>
</evidence>
<evidence type="ECO:0000256" key="4">
    <source>
        <dbReference type="PROSITE-ProRule" id="PRU00433"/>
    </source>
</evidence>
<dbReference type="OrthoDB" id="955119at2"/>
<dbReference type="InterPro" id="IPR009056">
    <property type="entry name" value="Cyt_c-like_dom"/>
</dbReference>
<protein>
    <submittedName>
        <fullName evidence="6">Cytochrome c</fullName>
    </submittedName>
</protein>
<keyword evidence="2 4" id="KW-0479">Metal-binding</keyword>
<accession>A0A5D0R2N6</accession>
<evidence type="ECO:0000313" key="6">
    <source>
        <dbReference type="EMBL" id="TYB75840.1"/>
    </source>
</evidence>
<dbReference type="PROSITE" id="PS51007">
    <property type="entry name" value="CYTC"/>
    <property type="match status" value="1"/>
</dbReference>
<proteinExistence type="predicted"/>
<dbReference type="Gene3D" id="1.10.760.10">
    <property type="entry name" value="Cytochrome c-like domain"/>
    <property type="match status" value="1"/>
</dbReference>
<dbReference type="Pfam" id="PF13442">
    <property type="entry name" value="Cytochrome_CBB3"/>
    <property type="match status" value="1"/>
</dbReference>
<organism evidence="6 7">
    <name type="scientific">Bizionia myxarmorum</name>
    <dbReference type="NCBI Taxonomy" id="291186"/>
    <lineage>
        <taxon>Bacteria</taxon>
        <taxon>Pseudomonadati</taxon>
        <taxon>Bacteroidota</taxon>
        <taxon>Flavobacteriia</taxon>
        <taxon>Flavobacteriales</taxon>
        <taxon>Flavobacteriaceae</taxon>
        <taxon>Bizionia</taxon>
    </lineage>
</organism>
<evidence type="ECO:0000259" key="5">
    <source>
        <dbReference type="PROSITE" id="PS51007"/>
    </source>
</evidence>
<evidence type="ECO:0000256" key="1">
    <source>
        <dbReference type="ARBA" id="ARBA00022617"/>
    </source>
</evidence>
<gene>
    <name evidence="6" type="ORF">ES674_13530</name>
</gene>
<dbReference type="Proteomes" id="UP000323720">
    <property type="component" value="Unassembled WGS sequence"/>
</dbReference>
<dbReference type="InterPro" id="IPR036909">
    <property type="entry name" value="Cyt_c-like_dom_sf"/>
</dbReference>
<evidence type="ECO:0000256" key="3">
    <source>
        <dbReference type="ARBA" id="ARBA00023004"/>
    </source>
</evidence>
<sequence>MTHLKNILAFSLVTLVVSFINVSCIQEKSEEVTTVNNSKGYTSSLFNIGESLFHENCGMCHLVEKQPVGKALNAFTKSLNKNQLFKLLTDGKAHPVMKISEKEAEALSVFINKREP</sequence>
<dbReference type="GO" id="GO:0009055">
    <property type="term" value="F:electron transfer activity"/>
    <property type="evidence" value="ECO:0007669"/>
    <property type="project" value="InterPro"/>
</dbReference>
<keyword evidence="1 4" id="KW-0349">Heme</keyword>
<feature type="domain" description="Cytochrome c" evidence="5">
    <location>
        <begin position="44"/>
        <end position="115"/>
    </location>
</feature>
<keyword evidence="3 4" id="KW-0408">Iron</keyword>
<dbReference type="SUPFAM" id="SSF46626">
    <property type="entry name" value="Cytochrome c"/>
    <property type="match status" value="1"/>
</dbReference>
<dbReference type="GO" id="GO:0020037">
    <property type="term" value="F:heme binding"/>
    <property type="evidence" value="ECO:0007669"/>
    <property type="project" value="InterPro"/>
</dbReference>
<keyword evidence="7" id="KW-1185">Reference proteome</keyword>
<dbReference type="EMBL" id="VSKK01000004">
    <property type="protein sequence ID" value="TYB75840.1"/>
    <property type="molecule type" value="Genomic_DNA"/>
</dbReference>
<dbReference type="GO" id="GO:0046872">
    <property type="term" value="F:metal ion binding"/>
    <property type="evidence" value="ECO:0007669"/>
    <property type="project" value="UniProtKB-KW"/>
</dbReference>